<sequence>MALRSLPTQTRLGFYITPFYTVLLLKCETRSVPTNGPFETLWCLLSSRAGGRTGHFTVSRLLLCQF</sequence>
<organism evidence="1 2">
    <name type="scientific">Melopsittacus undulatus</name>
    <name type="common">Budgerigar</name>
    <name type="synonym">Psittacus undulatus</name>
    <dbReference type="NCBI Taxonomy" id="13146"/>
    <lineage>
        <taxon>Eukaryota</taxon>
        <taxon>Metazoa</taxon>
        <taxon>Chordata</taxon>
        <taxon>Craniata</taxon>
        <taxon>Vertebrata</taxon>
        <taxon>Euteleostomi</taxon>
        <taxon>Archelosauria</taxon>
        <taxon>Archosauria</taxon>
        <taxon>Dinosauria</taxon>
        <taxon>Saurischia</taxon>
        <taxon>Theropoda</taxon>
        <taxon>Coelurosauria</taxon>
        <taxon>Aves</taxon>
        <taxon>Neognathae</taxon>
        <taxon>Neoaves</taxon>
        <taxon>Telluraves</taxon>
        <taxon>Australaves</taxon>
        <taxon>Psittaciformes</taxon>
        <taxon>Psittaculidae</taxon>
        <taxon>Melopsittacus</taxon>
    </lineage>
</organism>
<name>A0A8V5G118_MELUD</name>
<evidence type="ECO:0000313" key="1">
    <source>
        <dbReference type="Ensembl" id="ENSMUNP00000023152.1"/>
    </source>
</evidence>
<keyword evidence="2" id="KW-1185">Reference proteome</keyword>
<dbReference type="AlphaFoldDB" id="A0A8V5G118"/>
<evidence type="ECO:0000313" key="2">
    <source>
        <dbReference type="Proteomes" id="UP000694405"/>
    </source>
</evidence>
<reference evidence="1" key="3">
    <citation type="submission" date="2025-09" db="UniProtKB">
        <authorList>
            <consortium name="Ensembl"/>
        </authorList>
    </citation>
    <scope>IDENTIFICATION</scope>
</reference>
<protein>
    <submittedName>
        <fullName evidence="1">Uncharacterized protein</fullName>
    </submittedName>
</protein>
<dbReference type="Ensembl" id="ENSMUNT00000033814.1">
    <property type="protein sequence ID" value="ENSMUNP00000023152.1"/>
    <property type="gene ID" value="ENSMUNG00000021891.1"/>
</dbReference>
<proteinExistence type="predicted"/>
<reference evidence="1" key="1">
    <citation type="submission" date="2020-03" db="EMBL/GenBank/DDBJ databases">
        <title>Melopsittacus undulatus (budgerigar) genome, bMelUnd1, maternal haplotype with Z.</title>
        <authorList>
            <person name="Gedman G."/>
            <person name="Mountcastle J."/>
            <person name="Haase B."/>
            <person name="Formenti G."/>
            <person name="Wright T."/>
            <person name="Apodaca J."/>
            <person name="Pelan S."/>
            <person name="Chow W."/>
            <person name="Rhie A."/>
            <person name="Howe K."/>
            <person name="Fedrigo O."/>
            <person name="Jarvis E.D."/>
        </authorList>
    </citation>
    <scope>NUCLEOTIDE SEQUENCE [LARGE SCALE GENOMIC DNA]</scope>
</reference>
<reference evidence="1" key="2">
    <citation type="submission" date="2025-08" db="UniProtKB">
        <authorList>
            <consortium name="Ensembl"/>
        </authorList>
    </citation>
    <scope>IDENTIFICATION</scope>
</reference>
<accession>A0A8V5G118</accession>
<dbReference type="Proteomes" id="UP000694405">
    <property type="component" value="Chromosome 6"/>
</dbReference>